<accession>K8Y4M2</accession>
<protein>
    <submittedName>
        <fullName evidence="1">Uncharacterized protein</fullName>
    </submittedName>
</protein>
<evidence type="ECO:0000313" key="2">
    <source>
        <dbReference type="Proteomes" id="UP000035800"/>
    </source>
</evidence>
<dbReference type="EMBL" id="CP006694">
    <property type="protein sequence ID" value="EKT87916.1"/>
    <property type="molecule type" value="Genomic_DNA"/>
</dbReference>
<proteinExistence type="predicted"/>
<dbReference type="KEGG" id="lst:LSS_04721"/>
<name>K8Y4M2_9LEPT</name>
<reference evidence="1 2" key="2">
    <citation type="journal article" date="2014" name="Emerg. Microbes Infect.">
        <title>Potential impact on kidney infection: a whole-genome analysis of Leptospira santarosai serovar Shermani.</title>
        <authorList>
            <person name="Chou L.F."/>
            <person name="Chen T.W."/>
            <person name="Ko Y.C."/>
            <person name="Pan M.J."/>
            <person name="Tian Y.C."/>
            <person name="Chiu C.H."/>
            <person name="Tang P."/>
            <person name="Hung C.C."/>
            <person name="Yang C.W."/>
        </authorList>
    </citation>
    <scope>NUCLEOTIDE SEQUENCE</scope>
    <source>
        <strain evidence="1 2">LT 821</strain>
    </source>
</reference>
<dbReference type="Proteomes" id="UP000035800">
    <property type="component" value="Chromosome I"/>
</dbReference>
<evidence type="ECO:0000313" key="1">
    <source>
        <dbReference type="EMBL" id="EKT87916.1"/>
    </source>
</evidence>
<dbReference type="AlphaFoldDB" id="K8Y4M2"/>
<organism evidence="1 2">
    <name type="scientific">Leptospira santarosai serovar Shermani str. LT 821</name>
    <dbReference type="NCBI Taxonomy" id="758847"/>
    <lineage>
        <taxon>Bacteria</taxon>
        <taxon>Pseudomonadati</taxon>
        <taxon>Spirochaetota</taxon>
        <taxon>Spirochaetia</taxon>
        <taxon>Leptospirales</taxon>
        <taxon>Leptospiraceae</taxon>
        <taxon>Leptospira</taxon>
    </lineage>
</organism>
<sequence length="80" mass="9389">MKDGTNNAERTDTSIYSVSRNLTNVSSSKKIRVCPPCGNSYEIRVAIRELYCKKFLSNRQKNLKRRNLWELLHFQVLNLK</sequence>
<reference evidence="1 2" key="1">
    <citation type="journal article" date="2012" name="Gene">
        <title>Sequence of Leptospira santarosai serovar Shermani genome and prediction of virulence-associated genes.</title>
        <authorList>
            <person name="Chou L.F."/>
            <person name="Chen Y.T."/>
            <person name="Lu C.W."/>
            <person name="Ko Y.C."/>
            <person name="Tang C.Y."/>
            <person name="Pan M.J."/>
            <person name="Tian Y.C."/>
            <person name="Chiu C.H."/>
            <person name="Hung C.C."/>
            <person name="Yang C.W."/>
        </authorList>
    </citation>
    <scope>NUCLEOTIDE SEQUENCE [LARGE SCALE GENOMIC DNA]</scope>
    <source>
        <strain evidence="1">LT 821</strain>
    </source>
</reference>
<dbReference type="PATRIC" id="fig|758847.3.peg.987"/>
<gene>
    <name evidence="1" type="ORF">LSS_04721</name>
</gene>
<dbReference type="STRING" id="758847.LSS_04721"/>